<evidence type="ECO:0000313" key="7">
    <source>
        <dbReference type="Proteomes" id="UP000181901"/>
    </source>
</evidence>
<dbReference type="GO" id="GO:0005886">
    <property type="term" value="C:plasma membrane"/>
    <property type="evidence" value="ECO:0007669"/>
    <property type="project" value="TreeGrafter"/>
</dbReference>
<reference evidence="6 7" key="1">
    <citation type="submission" date="2015-09" db="EMBL/GenBank/DDBJ databases">
        <title>Genome of Desulfovibrio dechloracetivorans BerOc1, a mercury methylating strain isolated from highly hydrocarbons and metals contaminated coastal sediments.</title>
        <authorList>
            <person name="Goni Urriza M."/>
            <person name="Gassie C."/>
            <person name="Bouchez O."/>
            <person name="Klopp C."/>
            <person name="Ranchou-Peyruse A."/>
            <person name="Remy G."/>
        </authorList>
    </citation>
    <scope>NUCLEOTIDE SEQUENCE [LARGE SCALE GENOMIC DNA]</scope>
    <source>
        <strain evidence="6 7">BerOc1</strain>
    </source>
</reference>
<protein>
    <submittedName>
        <fullName evidence="6">Macrolide export ATP-binding/permease protein MacB</fullName>
        <ecNumber evidence="6">3.6.3.-</ecNumber>
    </submittedName>
</protein>
<evidence type="ECO:0000256" key="3">
    <source>
        <dbReference type="ARBA" id="ARBA00022840"/>
    </source>
</evidence>
<evidence type="ECO:0000256" key="1">
    <source>
        <dbReference type="ARBA" id="ARBA00022448"/>
    </source>
</evidence>
<dbReference type="InterPro" id="IPR003593">
    <property type="entry name" value="AAA+_ATPase"/>
</dbReference>
<keyword evidence="7" id="KW-1185">Reference proteome</keyword>
<evidence type="ECO:0000256" key="2">
    <source>
        <dbReference type="ARBA" id="ARBA00022741"/>
    </source>
</evidence>
<dbReference type="GO" id="GO:0016887">
    <property type="term" value="F:ATP hydrolysis activity"/>
    <property type="evidence" value="ECO:0007669"/>
    <property type="project" value="InterPro"/>
</dbReference>
<dbReference type="PROSITE" id="PS50893">
    <property type="entry name" value="ABC_TRANSPORTER_2"/>
    <property type="match status" value="1"/>
</dbReference>
<dbReference type="InterPro" id="IPR017911">
    <property type="entry name" value="MacB-like_ATP-bd"/>
</dbReference>
<dbReference type="EC" id="3.6.3.-" evidence="6"/>
<keyword evidence="6" id="KW-0378">Hydrolase</keyword>
<gene>
    <name evidence="6" type="primary">macB_1</name>
    <name evidence="6" type="ORF">BerOc1_01081</name>
</gene>
<dbReference type="Gene3D" id="3.40.50.300">
    <property type="entry name" value="P-loop containing nucleotide triphosphate hydrolases"/>
    <property type="match status" value="1"/>
</dbReference>
<dbReference type="GO" id="GO:0098796">
    <property type="term" value="C:membrane protein complex"/>
    <property type="evidence" value="ECO:0007669"/>
    <property type="project" value="UniProtKB-ARBA"/>
</dbReference>
<dbReference type="PANTHER" id="PTHR24220">
    <property type="entry name" value="IMPORT ATP-BINDING PROTEIN"/>
    <property type="match status" value="1"/>
</dbReference>
<dbReference type="InterPro" id="IPR027417">
    <property type="entry name" value="P-loop_NTPase"/>
</dbReference>
<dbReference type="PROSITE" id="PS00211">
    <property type="entry name" value="ABC_TRANSPORTER_1"/>
    <property type="match status" value="1"/>
</dbReference>
<dbReference type="Proteomes" id="UP000181901">
    <property type="component" value="Unassembled WGS sequence"/>
</dbReference>
<proteinExistence type="inferred from homology"/>
<keyword evidence="1" id="KW-0813">Transport</keyword>
<name>A0A1J5MRB8_9BACT</name>
<dbReference type="InterPro" id="IPR015854">
    <property type="entry name" value="ABC_transpr_LolD-like"/>
</dbReference>
<dbReference type="GO" id="GO:0005524">
    <property type="term" value="F:ATP binding"/>
    <property type="evidence" value="ECO:0007669"/>
    <property type="project" value="UniProtKB-KW"/>
</dbReference>
<dbReference type="InterPro" id="IPR017871">
    <property type="entry name" value="ABC_transporter-like_CS"/>
</dbReference>
<organism evidence="6 7">
    <name type="scientific">Pseudodesulfovibrio hydrargyri</name>
    <dbReference type="NCBI Taxonomy" id="2125990"/>
    <lineage>
        <taxon>Bacteria</taxon>
        <taxon>Pseudomonadati</taxon>
        <taxon>Thermodesulfobacteriota</taxon>
        <taxon>Desulfovibrionia</taxon>
        <taxon>Desulfovibrionales</taxon>
        <taxon>Desulfovibrionaceae</taxon>
    </lineage>
</organism>
<dbReference type="SMART" id="SM00382">
    <property type="entry name" value="AAA"/>
    <property type="match status" value="1"/>
</dbReference>
<feature type="domain" description="ABC transporter" evidence="5">
    <location>
        <begin position="8"/>
        <end position="237"/>
    </location>
</feature>
<dbReference type="Pfam" id="PF00005">
    <property type="entry name" value="ABC_tran"/>
    <property type="match status" value="1"/>
</dbReference>
<dbReference type="OrthoDB" id="9809450at2"/>
<evidence type="ECO:0000256" key="4">
    <source>
        <dbReference type="ARBA" id="ARBA00038388"/>
    </source>
</evidence>
<dbReference type="AlphaFoldDB" id="A0A1J5MRB8"/>
<comment type="similarity">
    <text evidence="4">Belongs to the ABC transporter superfamily. Macrolide exporter (TC 3.A.1.122) family.</text>
</comment>
<dbReference type="EMBL" id="LKAQ01000004">
    <property type="protein sequence ID" value="OIQ49157.1"/>
    <property type="molecule type" value="Genomic_DNA"/>
</dbReference>
<keyword evidence="3 6" id="KW-0067">ATP-binding</keyword>
<evidence type="ECO:0000259" key="5">
    <source>
        <dbReference type="PROSITE" id="PS50893"/>
    </source>
</evidence>
<keyword evidence="2" id="KW-0547">Nucleotide-binding</keyword>
<dbReference type="RefSeq" id="WP_071544703.1">
    <property type="nucleotide sequence ID" value="NZ_LKAQ01000004.1"/>
</dbReference>
<evidence type="ECO:0000313" key="6">
    <source>
        <dbReference type="EMBL" id="OIQ49157.1"/>
    </source>
</evidence>
<sequence length="237" mass="25018">MANSRTVIQINGVSKHFGSGDNLTYALKDITLSVDRGEVLMLMGPSGSGKTTLLSIMGCILRPSSGTLAIDGIEATGLSARRLGALRLEHLGFIFQEYNLFPTLSVVDNILVALHLRGIKGAEARKRALTALESVGLEAKAESMPETMSGGQKQRLAIARALAGRPSIILADEPTAALDSANGKMIVELMTGLAHERDHCVVMVTHDPRTIGYADRMLTIEDGALAAAPTTPTDGGQ</sequence>
<dbReference type="InterPro" id="IPR003439">
    <property type="entry name" value="ABC_transporter-like_ATP-bd"/>
</dbReference>
<dbReference type="CDD" id="cd03255">
    <property type="entry name" value="ABC_MJ0796_LolCDE_FtsE"/>
    <property type="match status" value="1"/>
</dbReference>
<accession>A0A1J5MRB8</accession>
<dbReference type="FunFam" id="3.40.50.300:FF:000032">
    <property type="entry name" value="Export ABC transporter ATP-binding protein"/>
    <property type="match status" value="1"/>
</dbReference>
<dbReference type="GO" id="GO:0022857">
    <property type="term" value="F:transmembrane transporter activity"/>
    <property type="evidence" value="ECO:0007669"/>
    <property type="project" value="TreeGrafter"/>
</dbReference>
<dbReference type="SUPFAM" id="SSF52540">
    <property type="entry name" value="P-loop containing nucleoside triphosphate hydrolases"/>
    <property type="match status" value="1"/>
</dbReference>
<comment type="caution">
    <text evidence="6">The sequence shown here is derived from an EMBL/GenBank/DDBJ whole genome shotgun (WGS) entry which is preliminary data.</text>
</comment>